<feature type="non-terminal residue" evidence="1">
    <location>
        <position position="1"/>
    </location>
</feature>
<dbReference type="InterPro" id="IPR022385">
    <property type="entry name" value="Rhs_assc_core"/>
</dbReference>
<dbReference type="Proteomes" id="UP000750197">
    <property type="component" value="Unassembled WGS sequence"/>
</dbReference>
<dbReference type="AlphaFoldDB" id="A0A8J7YVS9"/>
<gene>
    <name evidence="1" type="ORF">KIY12_10400</name>
</gene>
<name>A0A8J7YVS9_9ARCH</name>
<evidence type="ECO:0008006" key="3">
    <source>
        <dbReference type="Google" id="ProtNLM"/>
    </source>
</evidence>
<dbReference type="Gene3D" id="2.180.10.10">
    <property type="entry name" value="RHS repeat-associated core"/>
    <property type="match status" value="1"/>
</dbReference>
<reference evidence="1" key="1">
    <citation type="submission" date="2021-05" db="EMBL/GenBank/DDBJ databases">
        <title>Genomic insights into ecological role and evolution of a novel Thermoplasmata order Candidatus Sysuiplasmatales.</title>
        <authorList>
            <person name="Yuan Y."/>
        </authorList>
    </citation>
    <scope>NUCLEOTIDE SEQUENCE</scope>
    <source>
        <strain evidence="1">TUT19-bin139</strain>
    </source>
</reference>
<proteinExistence type="predicted"/>
<evidence type="ECO:0000313" key="1">
    <source>
        <dbReference type="EMBL" id="MBX8645107.1"/>
    </source>
</evidence>
<organism evidence="1 2">
    <name type="scientific">Candidatus Sysuiplasma superficiale</name>
    <dbReference type="NCBI Taxonomy" id="2823368"/>
    <lineage>
        <taxon>Archaea</taxon>
        <taxon>Methanobacteriati</taxon>
        <taxon>Thermoplasmatota</taxon>
        <taxon>Thermoplasmata</taxon>
        <taxon>Candidatus Sysuiplasmatales</taxon>
        <taxon>Candidatus Sysuiplasmataceae</taxon>
        <taxon>Candidatus Sysuiplasma</taxon>
    </lineage>
</organism>
<evidence type="ECO:0000313" key="2">
    <source>
        <dbReference type="Proteomes" id="UP000750197"/>
    </source>
</evidence>
<dbReference type="EMBL" id="JAHEAC010000175">
    <property type="protein sequence ID" value="MBX8645107.1"/>
    <property type="molecule type" value="Genomic_DNA"/>
</dbReference>
<protein>
    <recommendedName>
        <fullName evidence="3">RHS repeat-associated core domain-containing protein</fullName>
    </recommendedName>
</protein>
<sequence length="299" mass="30951">HEGSLVATTDSSGGVTGMDLLTPYGQAVSNSTSDFYLYTGLDQDAINGSDHAWYRNYSTAQSRWLRPDPYNGSYDLYNPQSFNRYNYVENNPLTFTDPSGLSSGWATGMGGVCKVAHGTIKVSTSNTFNPCDPAAYLASAGIYGIMRAFGFSGSINEVIPGVAAAITIACSINDFNNAACGPSGWASVFIGGNTAKVINDTFAAAGAAAATMCAIPGADAITCEIAIGYAIYAAANDLFSVFWDAFGPAQFTGSLLPRPADLSGLGTSKIGIPNQNLSIRGILGQPSSGVVPSPGIKLP</sequence>
<dbReference type="NCBIfam" id="TIGR03696">
    <property type="entry name" value="Rhs_assc_core"/>
    <property type="match status" value="1"/>
</dbReference>
<accession>A0A8J7YVS9</accession>
<comment type="caution">
    <text evidence="1">The sequence shown here is derived from an EMBL/GenBank/DDBJ whole genome shotgun (WGS) entry which is preliminary data.</text>
</comment>